<evidence type="ECO:0000313" key="1">
    <source>
        <dbReference type="EMBL" id="TVZ71145.1"/>
    </source>
</evidence>
<dbReference type="OrthoDB" id="6614981at2"/>
<comment type="caution">
    <text evidence="1">The sequence shown here is derived from an EMBL/GenBank/DDBJ whole genome shotgun (WGS) entry which is preliminary data.</text>
</comment>
<reference evidence="1" key="2">
    <citation type="submission" date="2019-08" db="EMBL/GenBank/DDBJ databases">
        <title>Investigation of anaerobic lignin degradation for improved lignocellulosic biofuels.</title>
        <authorList>
            <person name="Deangelis K.PhD."/>
        </authorList>
    </citation>
    <scope>NUCLEOTIDE SEQUENCE [LARGE SCALE GENOMIC DNA]</scope>
    <source>
        <strain evidence="1">128R</strain>
    </source>
</reference>
<proteinExistence type="predicted"/>
<gene>
    <name evidence="1" type="ORF">FHU10_3762</name>
</gene>
<name>A0A559T948_SERFO</name>
<protein>
    <submittedName>
        <fullName evidence="1">Uncharacterized protein</fullName>
    </submittedName>
</protein>
<dbReference type="AlphaFoldDB" id="A0A559T948"/>
<dbReference type="EMBL" id="VISQ01000001">
    <property type="protein sequence ID" value="TVZ71145.1"/>
    <property type="molecule type" value="Genomic_DNA"/>
</dbReference>
<sequence length="215" mass="24251">MADIARMADDMVTATKGKDTSMIGAAFDGLISMPVTMGYLAYDFLDTDTRYERDTDKIRLMFLIKNGYANKETLYKILTIIISYYLSQLSEEQREQVYINALVKEGGKIASNTIVLGQMNAALVSGLVRRILFGVTFSTILTLGADQARAVYTSRRLMASNPTLYWKLRTAGDLDLLYFLVKDFSKPFEDAILLKGQDEDAFNRLIDIYLKKLAE</sequence>
<organism evidence="1">
    <name type="scientific">Serratia fonticola</name>
    <dbReference type="NCBI Taxonomy" id="47917"/>
    <lineage>
        <taxon>Bacteria</taxon>
        <taxon>Pseudomonadati</taxon>
        <taxon>Pseudomonadota</taxon>
        <taxon>Gammaproteobacteria</taxon>
        <taxon>Enterobacterales</taxon>
        <taxon>Yersiniaceae</taxon>
        <taxon>Serratia</taxon>
    </lineage>
</organism>
<accession>A0A559T948</accession>
<reference evidence="1" key="1">
    <citation type="submission" date="2019-06" db="EMBL/GenBank/DDBJ databases">
        <authorList>
            <person name="Deangelis K."/>
            <person name="Huntemann M."/>
            <person name="Clum A."/>
            <person name="Pillay M."/>
            <person name="Palaniappan K."/>
            <person name="Varghese N."/>
            <person name="Mikhailova N."/>
            <person name="Stamatis D."/>
            <person name="Reddy T."/>
            <person name="Daum C."/>
            <person name="Shapiro N."/>
            <person name="Ivanova N."/>
            <person name="Kyrpides N."/>
            <person name="Woyke T."/>
        </authorList>
    </citation>
    <scope>NUCLEOTIDE SEQUENCE [LARGE SCALE GENOMIC DNA]</scope>
    <source>
        <strain evidence="1">128R</strain>
    </source>
</reference>